<dbReference type="Pfam" id="PF07776">
    <property type="entry name" value="zf-AD"/>
    <property type="match status" value="1"/>
</dbReference>
<dbReference type="Gene3D" id="3.30.160.60">
    <property type="entry name" value="Classic Zinc Finger"/>
    <property type="match status" value="5"/>
</dbReference>
<reference evidence="9" key="1">
    <citation type="submission" date="2018-04" db="EMBL/GenBank/DDBJ databases">
        <authorList>
            <person name="Go L.Y."/>
            <person name="Mitchell J.A."/>
        </authorList>
    </citation>
    <scope>NUCLEOTIDE SEQUENCE</scope>
    <source>
        <tissue evidence="9">Whole organism</tissue>
    </source>
</reference>
<keyword evidence="1 6" id="KW-0479">Metal-binding</keyword>
<dbReference type="Pfam" id="PF00096">
    <property type="entry name" value="zf-C2H2"/>
    <property type="match status" value="1"/>
</dbReference>
<evidence type="ECO:0000256" key="3">
    <source>
        <dbReference type="ARBA" id="ARBA00022771"/>
    </source>
</evidence>
<dbReference type="SUPFAM" id="SSF57667">
    <property type="entry name" value="beta-beta-alpha zinc fingers"/>
    <property type="match status" value="2"/>
</dbReference>
<reference evidence="10" key="2">
    <citation type="submission" date="2018-07" db="EMBL/GenBank/DDBJ databases">
        <authorList>
            <person name="Quirk P.G."/>
            <person name="Krulwich T.A."/>
        </authorList>
    </citation>
    <scope>NUCLEOTIDE SEQUENCE</scope>
</reference>
<dbReference type="SMART" id="SM00355">
    <property type="entry name" value="ZnF_C2H2"/>
    <property type="match status" value="6"/>
</dbReference>
<dbReference type="InterPro" id="IPR036236">
    <property type="entry name" value="Znf_C2H2_sf"/>
</dbReference>
<dbReference type="SMART" id="SM00868">
    <property type="entry name" value="zf-AD"/>
    <property type="match status" value="1"/>
</dbReference>
<dbReference type="PANTHER" id="PTHR24379">
    <property type="entry name" value="KRAB AND ZINC FINGER DOMAIN-CONTAINING"/>
    <property type="match status" value="1"/>
</dbReference>
<feature type="domain" description="C2H2-type" evidence="7">
    <location>
        <begin position="181"/>
        <end position="209"/>
    </location>
</feature>
<evidence type="ECO:0000259" key="8">
    <source>
        <dbReference type="PROSITE" id="PS51915"/>
    </source>
</evidence>
<organism evidence="10">
    <name type="scientific">Culicoides sonorensis</name>
    <name type="common">Biting midge</name>
    <dbReference type="NCBI Taxonomy" id="179676"/>
    <lineage>
        <taxon>Eukaryota</taxon>
        <taxon>Metazoa</taxon>
        <taxon>Ecdysozoa</taxon>
        <taxon>Arthropoda</taxon>
        <taxon>Hexapoda</taxon>
        <taxon>Insecta</taxon>
        <taxon>Pterygota</taxon>
        <taxon>Neoptera</taxon>
        <taxon>Endopterygota</taxon>
        <taxon>Diptera</taxon>
        <taxon>Nematocera</taxon>
        <taxon>Chironomoidea</taxon>
        <taxon>Ceratopogonidae</taxon>
        <taxon>Ceratopogoninae</taxon>
        <taxon>Culicoides</taxon>
        <taxon>Monoculicoides</taxon>
    </lineage>
</organism>
<dbReference type="PANTHER" id="PTHR24379:SF121">
    <property type="entry name" value="C2H2-TYPE DOMAIN-CONTAINING PROTEIN"/>
    <property type="match status" value="1"/>
</dbReference>
<dbReference type="PROSITE" id="PS00028">
    <property type="entry name" value="ZINC_FINGER_C2H2_1"/>
    <property type="match status" value="4"/>
</dbReference>
<dbReference type="InterPro" id="IPR013087">
    <property type="entry name" value="Znf_C2H2_type"/>
</dbReference>
<accession>A0A336LU94</accession>
<proteinExistence type="predicted"/>
<feature type="domain" description="C2H2-type" evidence="7">
    <location>
        <begin position="362"/>
        <end position="389"/>
    </location>
</feature>
<keyword evidence="3 5" id="KW-0863">Zinc-finger</keyword>
<dbReference type="VEuPathDB" id="VectorBase:CSON001763"/>
<evidence type="ECO:0000259" key="7">
    <source>
        <dbReference type="PROSITE" id="PS50157"/>
    </source>
</evidence>
<gene>
    <name evidence="10" type="primary">CSON001763</name>
</gene>
<feature type="domain" description="C2H2-type" evidence="7">
    <location>
        <begin position="275"/>
        <end position="298"/>
    </location>
</feature>
<evidence type="ECO:0000313" key="10">
    <source>
        <dbReference type="EMBL" id="SSX20561.1"/>
    </source>
</evidence>
<dbReference type="EMBL" id="UFQT01000127">
    <property type="protein sequence ID" value="SSX20561.1"/>
    <property type="molecule type" value="Genomic_DNA"/>
</dbReference>
<dbReference type="OMA" id="ENEIECH"/>
<name>A0A336LU94_CULSO</name>
<feature type="binding site" evidence="6">
    <location>
        <position position="20"/>
    </location>
    <ligand>
        <name>Zn(2+)</name>
        <dbReference type="ChEBI" id="CHEBI:29105"/>
    </ligand>
</feature>
<dbReference type="PROSITE" id="PS50157">
    <property type="entry name" value="ZINC_FINGER_C2H2_2"/>
    <property type="match status" value="4"/>
</dbReference>
<evidence type="ECO:0000256" key="4">
    <source>
        <dbReference type="ARBA" id="ARBA00022833"/>
    </source>
</evidence>
<dbReference type="GO" id="GO:0008270">
    <property type="term" value="F:zinc ion binding"/>
    <property type="evidence" value="ECO:0007669"/>
    <property type="project" value="UniProtKB-UniRule"/>
</dbReference>
<keyword evidence="2" id="KW-0677">Repeat</keyword>
<dbReference type="PROSITE" id="PS51915">
    <property type="entry name" value="ZAD"/>
    <property type="match status" value="1"/>
</dbReference>
<dbReference type="GO" id="GO:0005634">
    <property type="term" value="C:nucleus"/>
    <property type="evidence" value="ECO:0007669"/>
    <property type="project" value="InterPro"/>
</dbReference>
<evidence type="ECO:0000256" key="1">
    <source>
        <dbReference type="ARBA" id="ARBA00022723"/>
    </source>
</evidence>
<feature type="binding site" evidence="6">
    <location>
        <position position="23"/>
    </location>
    <ligand>
        <name>Zn(2+)</name>
        <dbReference type="ChEBI" id="CHEBI:29105"/>
    </ligand>
</feature>
<feature type="domain" description="C2H2-type" evidence="7">
    <location>
        <begin position="390"/>
        <end position="417"/>
    </location>
</feature>
<keyword evidence="4 6" id="KW-0862">Zinc</keyword>
<evidence type="ECO:0000256" key="2">
    <source>
        <dbReference type="ARBA" id="ARBA00022737"/>
    </source>
</evidence>
<feature type="domain" description="ZAD" evidence="8">
    <location>
        <begin position="18"/>
        <end position="111"/>
    </location>
</feature>
<sequence length="424" mass="49111">MDTFSLNCEENTLKSKEKLCRACLGIISQRQKGIPLKTRIEKVPNSNKENSVKPPYSSRTVTYLEALKFCTGISVQSTEPQELCGTCAKDLLNAYNFYDKCCKTQLELDKIRCNQSSELNLADIKIQEVVERDAILEERIFLVDNEIILNGQVAKHVEPNNMPEEDALEKDEFVLDTTSTIQCELCLRFFKGMENLRKHYERVHKTDTKDLTCPNCSKKIFSQLSERHIYFCKKRRSGKSKVLCTVCGILDSGRHHKWHLAFQAREKNSNAIKPYVCDICGTSFASRDSIIQHMKAQHLKIYKKCKYCSEQAKTYEQINIHVRKMHPEVQQKVVHCKFCDFATNDHSKMMFHRASHSLHGKLKCKICSKEFIRRDNLQTHMKSHSDERPFACDVCGNTYKTMFHLGQHQTSHVTGQIIDKKRKK</sequence>
<dbReference type="AlphaFoldDB" id="A0A336LU94"/>
<dbReference type="Pfam" id="PF13894">
    <property type="entry name" value="zf-C2H2_4"/>
    <property type="match status" value="1"/>
</dbReference>
<protein>
    <submittedName>
        <fullName evidence="10">CSON001763 protein</fullName>
    </submittedName>
</protein>
<evidence type="ECO:0000256" key="6">
    <source>
        <dbReference type="PROSITE-ProRule" id="PRU01263"/>
    </source>
</evidence>
<feature type="binding site" evidence="6">
    <location>
        <position position="84"/>
    </location>
    <ligand>
        <name>Zn(2+)</name>
        <dbReference type="ChEBI" id="CHEBI:29105"/>
    </ligand>
</feature>
<feature type="binding site" evidence="6">
    <location>
        <position position="87"/>
    </location>
    <ligand>
        <name>Zn(2+)</name>
        <dbReference type="ChEBI" id="CHEBI:29105"/>
    </ligand>
</feature>
<dbReference type="InterPro" id="IPR012934">
    <property type="entry name" value="Znf_AD"/>
</dbReference>
<evidence type="ECO:0000256" key="5">
    <source>
        <dbReference type="PROSITE-ProRule" id="PRU00042"/>
    </source>
</evidence>
<evidence type="ECO:0000313" key="9">
    <source>
        <dbReference type="EMBL" id="SSX00181.1"/>
    </source>
</evidence>
<dbReference type="EMBL" id="UFQS01000127">
    <property type="protein sequence ID" value="SSX00181.1"/>
    <property type="molecule type" value="Genomic_DNA"/>
</dbReference>